<evidence type="ECO:0000313" key="2">
    <source>
        <dbReference type="EMBL" id="MCD7464504.1"/>
    </source>
</evidence>
<keyword evidence="3" id="KW-1185">Reference proteome</keyword>
<reference evidence="2 3" key="1">
    <citation type="journal article" date="2021" name="BMC Genomics">
        <title>Datura genome reveals duplications of psychoactive alkaloid biosynthetic genes and high mutation rate following tissue culture.</title>
        <authorList>
            <person name="Rajewski A."/>
            <person name="Carter-House D."/>
            <person name="Stajich J."/>
            <person name="Litt A."/>
        </authorList>
    </citation>
    <scope>NUCLEOTIDE SEQUENCE [LARGE SCALE GENOMIC DNA]</scope>
    <source>
        <strain evidence="2">AR-01</strain>
    </source>
</reference>
<feature type="region of interest" description="Disordered" evidence="1">
    <location>
        <begin position="51"/>
        <end position="91"/>
    </location>
</feature>
<accession>A0ABS8SZK0</accession>
<proteinExistence type="predicted"/>
<evidence type="ECO:0000313" key="3">
    <source>
        <dbReference type="Proteomes" id="UP000823775"/>
    </source>
</evidence>
<comment type="caution">
    <text evidence="2">The sequence shown here is derived from an EMBL/GenBank/DDBJ whole genome shotgun (WGS) entry which is preliminary data.</text>
</comment>
<name>A0ABS8SZK0_DATST</name>
<protein>
    <submittedName>
        <fullName evidence="2">Uncharacterized protein</fullName>
    </submittedName>
</protein>
<organism evidence="2 3">
    <name type="scientific">Datura stramonium</name>
    <name type="common">Jimsonweed</name>
    <name type="synonym">Common thornapple</name>
    <dbReference type="NCBI Taxonomy" id="4076"/>
    <lineage>
        <taxon>Eukaryota</taxon>
        <taxon>Viridiplantae</taxon>
        <taxon>Streptophyta</taxon>
        <taxon>Embryophyta</taxon>
        <taxon>Tracheophyta</taxon>
        <taxon>Spermatophyta</taxon>
        <taxon>Magnoliopsida</taxon>
        <taxon>eudicotyledons</taxon>
        <taxon>Gunneridae</taxon>
        <taxon>Pentapetalae</taxon>
        <taxon>asterids</taxon>
        <taxon>lamiids</taxon>
        <taxon>Solanales</taxon>
        <taxon>Solanaceae</taxon>
        <taxon>Solanoideae</taxon>
        <taxon>Datureae</taxon>
        <taxon>Datura</taxon>
    </lineage>
</organism>
<gene>
    <name evidence="2" type="ORF">HAX54_052891</name>
</gene>
<dbReference type="Proteomes" id="UP000823775">
    <property type="component" value="Unassembled WGS sequence"/>
</dbReference>
<sequence>MYRQLERQMEQKSIVEKQRPEEDQCISIATRSGRTTFEQQTLGTRAIAKENNLGQMEAREQSSALSDPHTGRRDAPTVQGTEQSSKECDMMSYQCCEEHNT</sequence>
<dbReference type="EMBL" id="JACEIK010000971">
    <property type="protein sequence ID" value="MCD7464504.1"/>
    <property type="molecule type" value="Genomic_DNA"/>
</dbReference>
<evidence type="ECO:0000256" key="1">
    <source>
        <dbReference type="SAM" id="MobiDB-lite"/>
    </source>
</evidence>